<evidence type="ECO:0008006" key="4">
    <source>
        <dbReference type="Google" id="ProtNLM"/>
    </source>
</evidence>
<reference evidence="2 3" key="1">
    <citation type="submission" date="2024-06" db="EMBL/GenBank/DDBJ databases">
        <title>The Natural Products Discovery Center: Release of the First 8490 Sequenced Strains for Exploring Actinobacteria Biosynthetic Diversity.</title>
        <authorList>
            <person name="Kalkreuter E."/>
            <person name="Kautsar S.A."/>
            <person name="Yang D."/>
            <person name="Bader C.D."/>
            <person name="Teijaro C.N."/>
            <person name="Fluegel L."/>
            <person name="Davis C.M."/>
            <person name="Simpson J.R."/>
            <person name="Lauterbach L."/>
            <person name="Steele A.D."/>
            <person name="Gui C."/>
            <person name="Meng S."/>
            <person name="Li G."/>
            <person name="Viehrig K."/>
            <person name="Ye F."/>
            <person name="Su P."/>
            <person name="Kiefer A.F."/>
            <person name="Nichols A."/>
            <person name="Cepeda A.J."/>
            <person name="Yan W."/>
            <person name="Fan B."/>
            <person name="Jiang Y."/>
            <person name="Adhikari A."/>
            <person name="Zheng C.-J."/>
            <person name="Schuster L."/>
            <person name="Cowan T.M."/>
            <person name="Smanski M.J."/>
            <person name="Chevrette M.G."/>
            <person name="De Carvalho L.P.S."/>
            <person name="Shen B."/>
        </authorList>
    </citation>
    <scope>NUCLEOTIDE SEQUENCE [LARGE SCALE GENOMIC DNA]</scope>
    <source>
        <strain evidence="2 3">NPDC046838</strain>
    </source>
</reference>
<feature type="region of interest" description="Disordered" evidence="1">
    <location>
        <begin position="298"/>
        <end position="320"/>
    </location>
</feature>
<dbReference type="SUPFAM" id="SSF82171">
    <property type="entry name" value="DPP6 N-terminal domain-like"/>
    <property type="match status" value="1"/>
</dbReference>
<comment type="caution">
    <text evidence="2">The sequence shown here is derived from an EMBL/GenBank/DDBJ whole genome shotgun (WGS) entry which is preliminary data.</text>
</comment>
<dbReference type="Proteomes" id="UP001551176">
    <property type="component" value="Unassembled WGS sequence"/>
</dbReference>
<sequence>MTRPRILIGCLLIAALLASAAGYVLWRRGAVAYGQDAHSLRLQRASTILYVDRDKGRVQQATRTGRVIGAGPACQRAAVAKKTLICLRALAGPMSTQVRVHTGGKREPTVKLNAWGDPSRARVSPSGNLVAWTVFRSGDSYASPGQFSTTAGIYDLRNGTHHGSLEDFKPILDGKPYKGDDVNYWGVTFADDDRTFYATMGVHSGKSTWLVRGDLAERTLTALYRNVECPSLSPDGTRVAYKHRVGKGRWRLHVLDLDTGTRTPLAEKANVDDQPAWLDNGTVAYGKSSDGTPSVYALPADGSGSPHRLVKGYSPTLVTG</sequence>
<evidence type="ECO:0000256" key="1">
    <source>
        <dbReference type="SAM" id="MobiDB-lite"/>
    </source>
</evidence>
<evidence type="ECO:0000313" key="3">
    <source>
        <dbReference type="Proteomes" id="UP001551176"/>
    </source>
</evidence>
<dbReference type="EMBL" id="JBEYXV010000001">
    <property type="protein sequence ID" value="MEU6819368.1"/>
    <property type="molecule type" value="Genomic_DNA"/>
</dbReference>
<dbReference type="Gene3D" id="2.120.10.30">
    <property type="entry name" value="TolB, C-terminal domain"/>
    <property type="match status" value="1"/>
</dbReference>
<dbReference type="Pfam" id="PF07676">
    <property type="entry name" value="PD40"/>
    <property type="match status" value="1"/>
</dbReference>
<protein>
    <recommendedName>
        <fullName evidence="4">TolB-like translocation protein</fullName>
    </recommendedName>
</protein>
<organism evidence="2 3">
    <name type="scientific">Streptomyces atriruber</name>
    <dbReference type="NCBI Taxonomy" id="545121"/>
    <lineage>
        <taxon>Bacteria</taxon>
        <taxon>Bacillati</taxon>
        <taxon>Actinomycetota</taxon>
        <taxon>Actinomycetes</taxon>
        <taxon>Kitasatosporales</taxon>
        <taxon>Streptomycetaceae</taxon>
        <taxon>Streptomyces</taxon>
    </lineage>
</organism>
<dbReference type="RefSeq" id="WP_359343543.1">
    <property type="nucleotide sequence ID" value="NZ_JBEYXV010000001.1"/>
</dbReference>
<keyword evidence="3" id="KW-1185">Reference proteome</keyword>
<gene>
    <name evidence="2" type="ORF">ABZ921_01980</name>
</gene>
<evidence type="ECO:0000313" key="2">
    <source>
        <dbReference type="EMBL" id="MEU6819368.1"/>
    </source>
</evidence>
<name>A0ABV3BEF1_9ACTN</name>
<dbReference type="InterPro" id="IPR011659">
    <property type="entry name" value="WD40"/>
</dbReference>
<proteinExistence type="predicted"/>
<dbReference type="InterPro" id="IPR011042">
    <property type="entry name" value="6-blade_b-propeller_TolB-like"/>
</dbReference>
<accession>A0ABV3BEF1</accession>